<evidence type="ECO:0000256" key="4">
    <source>
        <dbReference type="ARBA" id="ARBA00012532"/>
    </source>
</evidence>
<comment type="catalytic activity">
    <reaction evidence="11">
        <text>firefly D-luciferin + ATP + O2 = firefly oxyluciferin + hnu + AMP + CO2 + diphosphate</text>
        <dbReference type="Rhea" id="RHEA:10732"/>
        <dbReference type="ChEBI" id="CHEBI:15379"/>
        <dbReference type="ChEBI" id="CHEBI:16526"/>
        <dbReference type="ChEBI" id="CHEBI:16792"/>
        <dbReference type="ChEBI" id="CHEBI:30212"/>
        <dbReference type="ChEBI" id="CHEBI:30616"/>
        <dbReference type="ChEBI" id="CHEBI:33019"/>
        <dbReference type="ChEBI" id="CHEBI:58038"/>
        <dbReference type="ChEBI" id="CHEBI:456215"/>
        <dbReference type="EC" id="1.13.12.7"/>
    </reaction>
</comment>
<dbReference type="SUPFAM" id="SSF56801">
    <property type="entry name" value="Acetyl-CoA synthetase-like"/>
    <property type="match status" value="1"/>
</dbReference>
<keyword evidence="10" id="KW-0599">Photoprotein</keyword>
<dbReference type="PANTHER" id="PTHR24096:SF423">
    <property type="entry name" value="GM05240P"/>
    <property type="match status" value="1"/>
</dbReference>
<keyword evidence="7" id="KW-0560">Oxidoreductase</keyword>
<dbReference type="PROSITE" id="PS00455">
    <property type="entry name" value="AMP_BINDING"/>
    <property type="match status" value="1"/>
</dbReference>
<dbReference type="Gene3D" id="3.40.50.980">
    <property type="match status" value="2"/>
</dbReference>
<feature type="domain" description="AMP-dependent synthetase/ligase" evidence="12">
    <location>
        <begin position="98"/>
        <end position="456"/>
    </location>
</feature>
<evidence type="ECO:0000256" key="5">
    <source>
        <dbReference type="ARBA" id="ARBA00019043"/>
    </source>
</evidence>
<keyword evidence="7" id="KW-0503">Monooxygenase</keyword>
<comment type="subcellular location">
    <subcellularLocation>
        <location evidence="2">Peroxisome</location>
    </subcellularLocation>
</comment>
<accession>A0A7R9K6I1</accession>
<protein>
    <recommendedName>
        <fullName evidence="5">Luciferin 4-monooxygenase</fullName>
        <ecNumber evidence="4">1.13.12.7</ecNumber>
    </recommendedName>
</protein>
<evidence type="ECO:0000256" key="1">
    <source>
        <dbReference type="ARBA" id="ARBA00001946"/>
    </source>
</evidence>
<evidence type="ECO:0000313" key="13">
    <source>
        <dbReference type="EMBL" id="CAD7603743.1"/>
    </source>
</evidence>
<reference evidence="13" key="1">
    <citation type="submission" date="2020-11" db="EMBL/GenBank/DDBJ databases">
        <authorList>
            <person name="Tran Van P."/>
        </authorList>
    </citation>
    <scope>NUCLEOTIDE SEQUENCE</scope>
</reference>
<keyword evidence="6" id="KW-0460">Magnesium</keyword>
<evidence type="ECO:0000256" key="2">
    <source>
        <dbReference type="ARBA" id="ARBA00004275"/>
    </source>
</evidence>
<dbReference type="InterPro" id="IPR020845">
    <property type="entry name" value="AMP-binding_CS"/>
</dbReference>
<evidence type="ECO:0000256" key="3">
    <source>
        <dbReference type="ARBA" id="ARBA00006432"/>
    </source>
</evidence>
<dbReference type="GO" id="GO:0016405">
    <property type="term" value="F:CoA-ligase activity"/>
    <property type="evidence" value="ECO:0007669"/>
    <property type="project" value="TreeGrafter"/>
</dbReference>
<proteinExistence type="inferred from homology"/>
<dbReference type="PANTHER" id="PTHR24096">
    <property type="entry name" value="LONG-CHAIN-FATTY-ACID--COA LIGASE"/>
    <property type="match status" value="1"/>
</dbReference>
<dbReference type="Gene3D" id="2.30.38.10">
    <property type="entry name" value="Luciferase, Domain 3"/>
    <property type="match status" value="1"/>
</dbReference>
<dbReference type="Pfam" id="PF00501">
    <property type="entry name" value="AMP-binding"/>
    <property type="match status" value="1"/>
</dbReference>
<name>A0A7R9K6I1_TIMGE</name>
<dbReference type="InterPro" id="IPR000873">
    <property type="entry name" value="AMP-dep_synth/lig_dom"/>
</dbReference>
<evidence type="ECO:0000259" key="12">
    <source>
        <dbReference type="Pfam" id="PF00501"/>
    </source>
</evidence>
<dbReference type="GO" id="GO:0005777">
    <property type="term" value="C:peroxisome"/>
    <property type="evidence" value="ECO:0007669"/>
    <property type="project" value="UniProtKB-SubCell"/>
</dbReference>
<comment type="cofactor">
    <cofactor evidence="1">
        <name>Mg(2+)</name>
        <dbReference type="ChEBI" id="CHEBI:18420"/>
    </cofactor>
</comment>
<sequence>MLCLRVASILAHRFYMELYASSKVEPFEAMRKHPSAGMPLRQMTEVAAPSFDGSSGDVEAGLVSREVGGEEGLVQHGPDPLLVPRLALGRYLLQKLQLHGDKDFLIHAVTGERWTYSDVLRKSTSVAESLRALGLMTGEVVGMFTGNCMEFFLPILGAYYLGASIATFSPTSTVSELLHAMNISKPRIVFCSTDCVETLEKVMGQLPFLQSVVVLGATTSPRHIPFHSLVQHEPANFSSVDVDPEQHVAAILCSSGTTGLPKGVMLTATNVITCMEGLMSPVFGDLNASQTHLGVLPLFHSYGYLAQLASLSIGFTTILMPRFNEDLFLRSIQTYKIRLLFIAPTLMVFLAKNPKVDLYDLRSVQEIWCGSAPLSPEVHKQVEKRLNVANIRQGYGMTETTMGVVNTPRGAVKYGSAGRLAPGTSAKVLDLKSGKTLGPNQKGELCFRSPLNMRGYCGNLKATLETVDDEGFVHSGDIGYYDEDCYFYIVDRVKELIKYKGHQARTGTPAHRPPGRCALELLEFAPSAQA</sequence>
<evidence type="ECO:0000256" key="9">
    <source>
        <dbReference type="ARBA" id="ARBA00023223"/>
    </source>
</evidence>
<evidence type="ECO:0000256" key="8">
    <source>
        <dbReference type="ARBA" id="ARBA00023140"/>
    </source>
</evidence>
<dbReference type="GO" id="GO:0004497">
    <property type="term" value="F:monooxygenase activity"/>
    <property type="evidence" value="ECO:0007669"/>
    <property type="project" value="UniProtKB-KW"/>
</dbReference>
<evidence type="ECO:0000256" key="7">
    <source>
        <dbReference type="ARBA" id="ARBA00023033"/>
    </source>
</evidence>
<keyword evidence="9" id="KW-0455">Luminescence</keyword>
<comment type="similarity">
    <text evidence="3">Belongs to the ATP-dependent AMP-binding enzyme family.</text>
</comment>
<dbReference type="GO" id="GO:0008218">
    <property type="term" value="P:bioluminescence"/>
    <property type="evidence" value="ECO:0007669"/>
    <property type="project" value="UniProtKB-KW"/>
</dbReference>
<gene>
    <name evidence="13" type="ORF">TGEB3V08_LOCUS8898</name>
</gene>
<evidence type="ECO:0000256" key="6">
    <source>
        <dbReference type="ARBA" id="ARBA00022842"/>
    </source>
</evidence>
<dbReference type="EMBL" id="OE843710">
    <property type="protein sequence ID" value="CAD7603743.1"/>
    <property type="molecule type" value="Genomic_DNA"/>
</dbReference>
<evidence type="ECO:0000256" key="11">
    <source>
        <dbReference type="ARBA" id="ARBA00048497"/>
    </source>
</evidence>
<evidence type="ECO:0000256" key="10">
    <source>
        <dbReference type="ARBA" id="ARBA00023262"/>
    </source>
</evidence>
<organism evidence="13">
    <name type="scientific">Timema genevievae</name>
    <name type="common">Walking stick</name>
    <dbReference type="NCBI Taxonomy" id="629358"/>
    <lineage>
        <taxon>Eukaryota</taxon>
        <taxon>Metazoa</taxon>
        <taxon>Ecdysozoa</taxon>
        <taxon>Arthropoda</taxon>
        <taxon>Hexapoda</taxon>
        <taxon>Insecta</taxon>
        <taxon>Pterygota</taxon>
        <taxon>Neoptera</taxon>
        <taxon>Polyneoptera</taxon>
        <taxon>Phasmatodea</taxon>
        <taxon>Timematodea</taxon>
        <taxon>Timematoidea</taxon>
        <taxon>Timematidae</taxon>
        <taxon>Timema</taxon>
    </lineage>
</organism>
<dbReference type="AlphaFoldDB" id="A0A7R9K6I1"/>
<dbReference type="EC" id="1.13.12.7" evidence="4"/>
<keyword evidence="8" id="KW-0576">Peroxisome</keyword>